<dbReference type="PROSITE" id="PS50801">
    <property type="entry name" value="STAS"/>
    <property type="match status" value="1"/>
</dbReference>
<evidence type="ECO:0000256" key="1">
    <source>
        <dbReference type="ARBA" id="ARBA00004141"/>
    </source>
</evidence>
<evidence type="ECO:0000256" key="4">
    <source>
        <dbReference type="ARBA" id="ARBA00023136"/>
    </source>
</evidence>
<feature type="transmembrane region" description="Helical" evidence="5">
    <location>
        <begin position="339"/>
        <end position="361"/>
    </location>
</feature>
<comment type="subcellular location">
    <subcellularLocation>
        <location evidence="1">Membrane</location>
        <topology evidence="1">Multi-pass membrane protein</topology>
    </subcellularLocation>
</comment>
<protein>
    <submittedName>
        <fullName evidence="7">SulP family inorganic anion transporter</fullName>
    </submittedName>
</protein>
<feature type="transmembrane region" description="Helical" evidence="5">
    <location>
        <begin position="373"/>
        <end position="401"/>
    </location>
</feature>
<dbReference type="PANTHER" id="PTHR11814">
    <property type="entry name" value="SULFATE TRANSPORTER"/>
    <property type="match status" value="1"/>
</dbReference>
<dbReference type="InterPro" id="IPR011547">
    <property type="entry name" value="SLC26A/SulP_dom"/>
</dbReference>
<feature type="transmembrane region" description="Helical" evidence="5">
    <location>
        <begin position="12"/>
        <end position="31"/>
    </location>
</feature>
<keyword evidence="8" id="KW-1185">Reference proteome</keyword>
<evidence type="ECO:0000256" key="2">
    <source>
        <dbReference type="ARBA" id="ARBA00022692"/>
    </source>
</evidence>
<keyword evidence="2 5" id="KW-0812">Transmembrane</keyword>
<organism evidence="7 8">
    <name type="scientific">Planosporangium thailandense</name>
    <dbReference type="NCBI Taxonomy" id="765197"/>
    <lineage>
        <taxon>Bacteria</taxon>
        <taxon>Bacillati</taxon>
        <taxon>Actinomycetota</taxon>
        <taxon>Actinomycetes</taxon>
        <taxon>Micromonosporales</taxon>
        <taxon>Micromonosporaceae</taxon>
        <taxon>Planosporangium</taxon>
    </lineage>
</organism>
<dbReference type="RefSeq" id="WP_167929114.1">
    <property type="nucleotide sequence ID" value="NZ_JAATVY010000050.1"/>
</dbReference>
<feature type="transmembrane region" description="Helical" evidence="5">
    <location>
        <begin position="171"/>
        <end position="190"/>
    </location>
</feature>
<keyword evidence="3 5" id="KW-1133">Transmembrane helix</keyword>
<feature type="transmembrane region" description="Helical" evidence="5">
    <location>
        <begin position="37"/>
        <end position="58"/>
    </location>
</feature>
<dbReference type="CDD" id="cd07042">
    <property type="entry name" value="STAS_SulP_like_sulfate_transporter"/>
    <property type="match status" value="1"/>
</dbReference>
<dbReference type="SUPFAM" id="SSF52091">
    <property type="entry name" value="SpoIIaa-like"/>
    <property type="match status" value="1"/>
</dbReference>
<dbReference type="InterPro" id="IPR036513">
    <property type="entry name" value="STAS_dom_sf"/>
</dbReference>
<comment type="caution">
    <text evidence="7">The sequence shown here is derived from an EMBL/GenBank/DDBJ whole genome shotgun (WGS) entry which is preliminary data.</text>
</comment>
<reference evidence="7 8" key="1">
    <citation type="submission" date="2020-03" db="EMBL/GenBank/DDBJ databases">
        <title>WGS of the type strain of Planosporangium spp.</title>
        <authorList>
            <person name="Thawai C."/>
        </authorList>
    </citation>
    <scope>NUCLEOTIDE SEQUENCE [LARGE SCALE GENOMIC DNA]</scope>
    <source>
        <strain evidence="7 8">TBRC 5610</strain>
    </source>
</reference>
<accession>A0ABX0Y9X8</accession>
<dbReference type="EMBL" id="JAATVY010000050">
    <property type="protein sequence ID" value="NJC74210.1"/>
    <property type="molecule type" value="Genomic_DNA"/>
</dbReference>
<dbReference type="Pfam" id="PF00916">
    <property type="entry name" value="Sulfate_transp"/>
    <property type="match status" value="1"/>
</dbReference>
<dbReference type="InterPro" id="IPR001902">
    <property type="entry name" value="SLC26A/SulP_fam"/>
</dbReference>
<dbReference type="Proteomes" id="UP000722989">
    <property type="component" value="Unassembled WGS sequence"/>
</dbReference>
<feature type="domain" description="STAS" evidence="6">
    <location>
        <begin position="427"/>
        <end position="541"/>
    </location>
</feature>
<feature type="transmembrane region" description="Helical" evidence="5">
    <location>
        <begin position="124"/>
        <end position="143"/>
    </location>
</feature>
<evidence type="ECO:0000256" key="3">
    <source>
        <dbReference type="ARBA" id="ARBA00022989"/>
    </source>
</evidence>
<proteinExistence type="predicted"/>
<sequence length="549" mass="56766">MRGLLSADRSRIVGDIVAGVTLAALGIPQSLGYARIAGMPVITGLYAMVAPMAVFALLASSRHLVVGADSAVAAMLAAGLAGSAVAGSPRYVALAGLVALLAGVLLLLARLIRLGFLADFLSRSVLIGFLTGVGVQIAAAQLADMLGVHPGGNSVIGRLVAAVRGLGHPNLPTLAVSVGVIAVVVGFRLLTRRIPGALIAIVGAIIASRLLRLPARGVTVVGPVARGLPRPHPPALSLHDAAALLPLAGACFVVIVAQSFATSRAYAAKYDETVDENADLVGLGAANIAAAFTGTFVVNGSPTQTQMVDSAGGRSQVAPLTTSVVVVFVLLFLTGPLTFLPLAVLATIVFLIGLQLINVSGMRQLLAVRRDEFLIALLTAVTVVFVGVEQGIVLAVVASVIDHVRHTYAPYTAVLVTEDGHFIDVPPTPQARTVDGLVIYRFGATLYYANVRRLVDHVDAFLAAANPSRWFCLDCVAIGDVDFTAAAALRQVHNELAAAGARLVLTEVLDPVRAELDRYGITQLIGSDAYFATPQDVVHAFRAEAPSSG</sequence>
<feature type="transmembrane region" description="Helical" evidence="5">
    <location>
        <begin position="235"/>
        <end position="257"/>
    </location>
</feature>
<feature type="transmembrane region" description="Helical" evidence="5">
    <location>
        <begin position="197"/>
        <end position="215"/>
    </location>
</feature>
<feature type="transmembrane region" description="Helical" evidence="5">
    <location>
        <begin position="91"/>
        <end position="112"/>
    </location>
</feature>
<evidence type="ECO:0000313" key="7">
    <source>
        <dbReference type="EMBL" id="NJC74210.1"/>
    </source>
</evidence>
<evidence type="ECO:0000256" key="5">
    <source>
        <dbReference type="SAM" id="Phobius"/>
    </source>
</evidence>
<feature type="transmembrane region" description="Helical" evidence="5">
    <location>
        <begin position="317"/>
        <end position="333"/>
    </location>
</feature>
<dbReference type="InterPro" id="IPR002645">
    <property type="entry name" value="STAS_dom"/>
</dbReference>
<gene>
    <name evidence="7" type="ORF">HC031_31520</name>
</gene>
<keyword evidence="4 5" id="KW-0472">Membrane</keyword>
<name>A0ABX0Y9X8_9ACTN</name>
<feature type="transmembrane region" description="Helical" evidence="5">
    <location>
        <begin position="65"/>
        <end position="85"/>
    </location>
</feature>
<dbReference type="Pfam" id="PF01740">
    <property type="entry name" value="STAS"/>
    <property type="match status" value="1"/>
</dbReference>
<evidence type="ECO:0000259" key="6">
    <source>
        <dbReference type="PROSITE" id="PS50801"/>
    </source>
</evidence>
<evidence type="ECO:0000313" key="8">
    <source>
        <dbReference type="Proteomes" id="UP000722989"/>
    </source>
</evidence>
<dbReference type="Gene3D" id="3.30.750.24">
    <property type="entry name" value="STAS domain"/>
    <property type="match status" value="1"/>
</dbReference>